<name>A0AAN8F1B0_TRICO</name>
<dbReference type="PROSITE" id="PS51864">
    <property type="entry name" value="ASTACIN"/>
    <property type="match status" value="1"/>
</dbReference>
<dbReference type="CDD" id="cd04280">
    <property type="entry name" value="ZnMc_astacin_like"/>
    <property type="match status" value="1"/>
</dbReference>
<dbReference type="SUPFAM" id="SSF55486">
    <property type="entry name" value="Metalloproteases ('zincins'), catalytic domain"/>
    <property type="match status" value="1"/>
</dbReference>
<evidence type="ECO:0000256" key="3">
    <source>
        <dbReference type="RuleBase" id="RU361183"/>
    </source>
</evidence>
<feature type="non-terminal residue" evidence="5">
    <location>
        <position position="1"/>
    </location>
</feature>
<dbReference type="InterPro" id="IPR034035">
    <property type="entry name" value="Astacin-like_dom"/>
</dbReference>
<sequence>NTSESSSSRKKRNCQTDPSAFWNPSIPIYYTFDSSLASSTISQIRKAVQFWTTHTCLNFQENPYGQNRLRFFKGTGCWSYVGKQASWTSQEISIGSGCTSLGTIAHEMAHAMGFYHTQSRYDRDYYISINLNNVDKEQQYNFDKMTPATENHFGLPYDYGSVMQYGGCELHTYSIVRRGIQGTPRRIASEPQY</sequence>
<feature type="binding site" evidence="2">
    <location>
        <position position="116"/>
    </location>
    <ligand>
        <name>Zn(2+)</name>
        <dbReference type="ChEBI" id="CHEBI:29105"/>
        <note>catalytic</note>
    </ligand>
</feature>
<dbReference type="GO" id="GO:0004222">
    <property type="term" value="F:metalloendopeptidase activity"/>
    <property type="evidence" value="ECO:0007669"/>
    <property type="project" value="UniProtKB-UniRule"/>
</dbReference>
<dbReference type="EC" id="3.4.24.-" evidence="3"/>
<organism evidence="5 6">
    <name type="scientific">Trichostrongylus colubriformis</name>
    <name type="common">Black scour worm</name>
    <dbReference type="NCBI Taxonomy" id="6319"/>
    <lineage>
        <taxon>Eukaryota</taxon>
        <taxon>Metazoa</taxon>
        <taxon>Ecdysozoa</taxon>
        <taxon>Nematoda</taxon>
        <taxon>Chromadorea</taxon>
        <taxon>Rhabditida</taxon>
        <taxon>Rhabditina</taxon>
        <taxon>Rhabditomorpha</taxon>
        <taxon>Strongyloidea</taxon>
        <taxon>Trichostrongylidae</taxon>
        <taxon>Trichostrongylus</taxon>
    </lineage>
</organism>
<keyword evidence="2 3" id="KW-0482">Metalloprotease</keyword>
<dbReference type="SMART" id="SM00235">
    <property type="entry name" value="ZnMc"/>
    <property type="match status" value="1"/>
</dbReference>
<dbReference type="InterPro" id="IPR001506">
    <property type="entry name" value="Peptidase_M12A"/>
</dbReference>
<evidence type="ECO:0000259" key="4">
    <source>
        <dbReference type="PROSITE" id="PS51864"/>
    </source>
</evidence>
<dbReference type="Gene3D" id="3.40.390.10">
    <property type="entry name" value="Collagenase (Catalytic Domain)"/>
    <property type="match status" value="1"/>
</dbReference>
<feature type="binding site" evidence="2">
    <location>
        <position position="106"/>
    </location>
    <ligand>
        <name>Zn(2+)</name>
        <dbReference type="ChEBI" id="CHEBI:29105"/>
        <note>catalytic</note>
    </ligand>
</feature>
<dbReference type="EMBL" id="WIXE01019123">
    <property type="protein sequence ID" value="KAK5970327.1"/>
    <property type="molecule type" value="Genomic_DNA"/>
</dbReference>
<keyword evidence="2 3" id="KW-0862">Zinc</keyword>
<comment type="caution">
    <text evidence="5">The sequence shown here is derived from an EMBL/GenBank/DDBJ whole genome shotgun (WGS) entry which is preliminary data.</text>
</comment>
<gene>
    <name evidence="5" type="ORF">GCK32_017492</name>
</gene>
<dbReference type="PANTHER" id="PTHR10127">
    <property type="entry name" value="DISCOIDIN, CUB, EGF, LAMININ , AND ZINC METALLOPROTEASE DOMAIN CONTAINING"/>
    <property type="match status" value="1"/>
</dbReference>
<dbReference type="InterPro" id="IPR006026">
    <property type="entry name" value="Peptidase_Metallo"/>
</dbReference>
<dbReference type="GO" id="GO:0008270">
    <property type="term" value="F:zinc ion binding"/>
    <property type="evidence" value="ECO:0007669"/>
    <property type="project" value="UniProtKB-UniRule"/>
</dbReference>
<evidence type="ECO:0000256" key="2">
    <source>
        <dbReference type="PROSITE-ProRule" id="PRU01211"/>
    </source>
</evidence>
<evidence type="ECO:0000313" key="6">
    <source>
        <dbReference type="Proteomes" id="UP001331761"/>
    </source>
</evidence>
<dbReference type="AlphaFoldDB" id="A0AAN8F1B0"/>
<keyword evidence="1" id="KW-1015">Disulfide bond</keyword>
<dbReference type="PRINTS" id="PR00480">
    <property type="entry name" value="ASTACIN"/>
</dbReference>
<comment type="cofactor">
    <cofactor evidence="2 3">
        <name>Zn(2+)</name>
        <dbReference type="ChEBI" id="CHEBI:29105"/>
    </cofactor>
    <text evidence="2 3">Binds 1 zinc ion per subunit.</text>
</comment>
<keyword evidence="2 3" id="KW-0645">Protease</keyword>
<comment type="caution">
    <text evidence="2">Lacks conserved residue(s) required for the propagation of feature annotation.</text>
</comment>
<proteinExistence type="predicted"/>
<feature type="binding site" evidence="2">
    <location>
        <position position="110"/>
    </location>
    <ligand>
        <name>Zn(2+)</name>
        <dbReference type="ChEBI" id="CHEBI:29105"/>
        <note>catalytic</note>
    </ligand>
</feature>
<dbReference type="InterPro" id="IPR024079">
    <property type="entry name" value="MetalloPept_cat_dom_sf"/>
</dbReference>
<feature type="domain" description="Peptidase M12A" evidence="4">
    <location>
        <begin position="13"/>
        <end position="193"/>
    </location>
</feature>
<accession>A0AAN8F1B0</accession>
<dbReference type="Proteomes" id="UP001331761">
    <property type="component" value="Unassembled WGS sequence"/>
</dbReference>
<reference evidence="5 6" key="1">
    <citation type="submission" date="2019-10" db="EMBL/GenBank/DDBJ databases">
        <title>Assembly and Annotation for the nematode Trichostrongylus colubriformis.</title>
        <authorList>
            <person name="Martin J."/>
        </authorList>
    </citation>
    <scope>NUCLEOTIDE SEQUENCE [LARGE SCALE GENOMIC DNA]</scope>
    <source>
        <strain evidence="5">G859</strain>
        <tissue evidence="5">Whole worm</tissue>
    </source>
</reference>
<evidence type="ECO:0000313" key="5">
    <source>
        <dbReference type="EMBL" id="KAK5970327.1"/>
    </source>
</evidence>
<feature type="active site" evidence="2">
    <location>
        <position position="107"/>
    </location>
</feature>
<keyword evidence="2 3" id="KW-0378">Hydrolase</keyword>
<evidence type="ECO:0000256" key="1">
    <source>
        <dbReference type="ARBA" id="ARBA00023157"/>
    </source>
</evidence>
<dbReference type="GO" id="GO:0006508">
    <property type="term" value="P:proteolysis"/>
    <property type="evidence" value="ECO:0007669"/>
    <property type="project" value="UniProtKB-KW"/>
</dbReference>
<dbReference type="Pfam" id="PF01400">
    <property type="entry name" value="Astacin"/>
    <property type="match status" value="1"/>
</dbReference>
<protein>
    <recommendedName>
        <fullName evidence="3">Metalloendopeptidase</fullName>
        <ecNumber evidence="3">3.4.24.-</ecNumber>
    </recommendedName>
</protein>
<keyword evidence="6" id="KW-1185">Reference proteome</keyword>
<dbReference type="PANTHER" id="PTHR10127:SF875">
    <property type="entry name" value="ZINC METALLOPROTEINASE NAS-28"/>
    <property type="match status" value="1"/>
</dbReference>
<keyword evidence="2 3" id="KW-0479">Metal-binding</keyword>